<dbReference type="GO" id="GO:0008483">
    <property type="term" value="F:transaminase activity"/>
    <property type="evidence" value="ECO:0007669"/>
    <property type="project" value="TreeGrafter"/>
</dbReference>
<evidence type="ECO:0000313" key="3">
    <source>
        <dbReference type="Proteomes" id="UP000183080"/>
    </source>
</evidence>
<dbReference type="Proteomes" id="UP000183080">
    <property type="component" value="Unassembled WGS sequence"/>
</dbReference>
<dbReference type="InterPro" id="IPR015422">
    <property type="entry name" value="PyrdxlP-dep_Trfase_small"/>
</dbReference>
<dbReference type="Pfam" id="PF01041">
    <property type="entry name" value="DegT_DnrJ_EryC1"/>
    <property type="match status" value="1"/>
</dbReference>
<dbReference type="CDD" id="cd00616">
    <property type="entry name" value="AHBA_syn"/>
    <property type="match status" value="1"/>
</dbReference>
<comment type="caution">
    <text evidence="2">The sequence shown here is derived from an EMBL/GenBank/DDBJ whole genome shotgun (WGS) entry which is preliminary data.</text>
</comment>
<name>A0A1J5TJM3_9ARCH</name>
<accession>A0A1J5TJM3</accession>
<dbReference type="InterPro" id="IPR015421">
    <property type="entry name" value="PyrdxlP-dep_Trfase_major"/>
</dbReference>
<dbReference type="AlphaFoldDB" id="A0A1J5TJM3"/>
<gene>
    <name evidence="2" type="ORF">BD935_00080</name>
</gene>
<protein>
    <recommendedName>
        <fullName evidence="4">Aminotransferase DegT</fullName>
    </recommendedName>
</protein>
<dbReference type="SUPFAM" id="SSF53383">
    <property type="entry name" value="PLP-dependent transferases"/>
    <property type="match status" value="1"/>
</dbReference>
<dbReference type="InterPro" id="IPR000653">
    <property type="entry name" value="DegT/StrS_aminotransferase"/>
</dbReference>
<dbReference type="GO" id="GO:0030170">
    <property type="term" value="F:pyridoxal phosphate binding"/>
    <property type="evidence" value="ECO:0007669"/>
    <property type="project" value="TreeGrafter"/>
</dbReference>
<sequence>MKVPFAWPYFTEKMLTKASLKALSEPVLQGKTVKEFEEKFAGRHEAKRGISLASGTDALTFSFLALGKKGDLVLCPGMSYVATSNAIISAGMVPVFVDINEKYLLDISKLPPNPQELGIKGMVCVHLYSTPCDLDKLKKYCDEHSLFLVEDCAQAHGAKIEGKSVGNMGDASIFSFYPTKNMTVCGDGGMVTTNREDIYQKILCLRHDGRLPGGNPYEHIDFGRPSRMSCFEASVGLQQLEMLDKFNERRHQISQLYLFGLSNLEYFTLPKWWGELVHGPHLFVVKVKQSSKISNTLLHQKLKDYDIGTSFHYPIPMHRQPIYQRFEWYLYDGSELFNSEITNFDEKEQKAMKNTLSLSLNCISLPIFFEMTNDQVDYVVNSIKEIMGD</sequence>
<evidence type="ECO:0008006" key="4">
    <source>
        <dbReference type="Google" id="ProtNLM"/>
    </source>
</evidence>
<dbReference type="PANTHER" id="PTHR30244">
    <property type="entry name" value="TRANSAMINASE"/>
    <property type="match status" value="1"/>
</dbReference>
<evidence type="ECO:0000313" key="2">
    <source>
        <dbReference type="EMBL" id="OIR21167.1"/>
    </source>
</evidence>
<dbReference type="Gene3D" id="3.90.1150.10">
    <property type="entry name" value="Aspartate Aminotransferase, domain 1"/>
    <property type="match status" value="1"/>
</dbReference>
<evidence type="ECO:0000256" key="1">
    <source>
        <dbReference type="RuleBase" id="RU004508"/>
    </source>
</evidence>
<reference evidence="2 3" key="1">
    <citation type="submission" date="2016-08" db="EMBL/GenBank/DDBJ databases">
        <title>New Insights into Marine Group III Euryarchaeota, from dark to light.</title>
        <authorList>
            <person name="Haro-Moreno J.M."/>
            <person name="Rodriguez-Valera F."/>
            <person name="Lopez-Garcia P."/>
            <person name="Moreira D."/>
            <person name="Martin-Cuadrado A.B."/>
        </authorList>
    </citation>
    <scope>NUCLEOTIDE SEQUENCE [LARGE SCALE GENOMIC DNA]</scope>
    <source>
        <strain evidence="2">CG-Epi1</strain>
    </source>
</reference>
<dbReference type="PIRSF" id="PIRSF000390">
    <property type="entry name" value="PLP_StrS"/>
    <property type="match status" value="1"/>
</dbReference>
<dbReference type="Gene3D" id="3.40.640.10">
    <property type="entry name" value="Type I PLP-dependent aspartate aminotransferase-like (Major domain)"/>
    <property type="match status" value="1"/>
</dbReference>
<proteinExistence type="inferred from homology"/>
<comment type="similarity">
    <text evidence="1">Belongs to the DegT/DnrJ/EryC1 family.</text>
</comment>
<dbReference type="InterPro" id="IPR015424">
    <property type="entry name" value="PyrdxlP-dep_Trfase"/>
</dbReference>
<dbReference type="EMBL" id="MIZA01000001">
    <property type="protein sequence ID" value="OIR21167.1"/>
    <property type="molecule type" value="Genomic_DNA"/>
</dbReference>
<dbReference type="GO" id="GO:0000271">
    <property type="term" value="P:polysaccharide biosynthetic process"/>
    <property type="evidence" value="ECO:0007669"/>
    <property type="project" value="TreeGrafter"/>
</dbReference>
<organism evidence="2 3">
    <name type="scientific">Marine Group III euryarchaeote CG-Epi1</name>
    <dbReference type="NCBI Taxonomy" id="1888995"/>
    <lineage>
        <taxon>Archaea</taxon>
        <taxon>Methanobacteriati</taxon>
        <taxon>Thermoplasmatota</taxon>
        <taxon>Thermoplasmata</taxon>
        <taxon>Candidatus Thermoprofundales</taxon>
    </lineage>
</organism>
<dbReference type="PANTHER" id="PTHR30244:SF34">
    <property type="entry name" value="DTDP-4-AMINO-4,6-DIDEOXYGALACTOSE TRANSAMINASE"/>
    <property type="match status" value="1"/>
</dbReference>
<dbReference type="STRING" id="1888995.BD935_00080"/>
<keyword evidence="1" id="KW-0663">Pyridoxal phosphate</keyword>